<keyword evidence="3 4" id="KW-0653">Protein transport</keyword>
<dbReference type="InterPro" id="IPR000547">
    <property type="entry name" value="Clathrin_H-chain/VPS_repeat"/>
</dbReference>
<dbReference type="GO" id="GO:0005770">
    <property type="term" value="C:late endosome"/>
    <property type="evidence" value="ECO:0007669"/>
    <property type="project" value="UniProtKB-UniRule"/>
</dbReference>
<gene>
    <name evidence="8" type="ORF">CANTEDRAFT_125448</name>
</gene>
<dbReference type="InterPro" id="IPR015943">
    <property type="entry name" value="WD40/YVTN_repeat-like_dom_sf"/>
</dbReference>
<feature type="compositionally biased region" description="Acidic residues" evidence="6">
    <location>
        <begin position="1"/>
        <end position="18"/>
    </location>
</feature>
<dbReference type="Proteomes" id="UP000000707">
    <property type="component" value="Unassembled WGS sequence"/>
</dbReference>
<evidence type="ECO:0000256" key="3">
    <source>
        <dbReference type="ARBA" id="ARBA00022927"/>
    </source>
</evidence>
<keyword evidence="9" id="KW-1185">Reference proteome</keyword>
<comment type="subcellular location">
    <subcellularLocation>
        <location evidence="4">Vacuole</location>
    </subcellularLocation>
</comment>
<dbReference type="Gene3D" id="2.130.10.10">
    <property type="entry name" value="YVTN repeat-like/Quinoprotein amine dehydrogenase"/>
    <property type="match status" value="1"/>
</dbReference>
<proteinExistence type="inferred from homology"/>
<keyword evidence="4" id="KW-0926">Vacuole</keyword>
<dbReference type="Pfam" id="PF23556">
    <property type="entry name" value="TPR_Vps41"/>
    <property type="match status" value="1"/>
</dbReference>
<feature type="compositionally biased region" description="Basic and acidic residues" evidence="6">
    <location>
        <begin position="19"/>
        <end position="28"/>
    </location>
</feature>
<feature type="repeat" description="CHCR" evidence="5">
    <location>
        <begin position="688"/>
        <end position="831"/>
    </location>
</feature>
<keyword evidence="2 4" id="KW-0813">Transport</keyword>
<name>G3BA49_CANTC</name>
<dbReference type="InterPro" id="IPR045111">
    <property type="entry name" value="Vps41/Vps8"/>
</dbReference>
<dbReference type="EMBL" id="GL996527">
    <property type="protein sequence ID" value="EGV62009.1"/>
    <property type="molecule type" value="Genomic_DNA"/>
</dbReference>
<dbReference type="AlphaFoldDB" id="G3BA49"/>
<dbReference type="Gene3D" id="1.25.40.10">
    <property type="entry name" value="Tetratricopeptide repeat domain"/>
    <property type="match status" value="1"/>
</dbReference>
<dbReference type="InterPro" id="IPR011990">
    <property type="entry name" value="TPR-like_helical_dom_sf"/>
</dbReference>
<evidence type="ECO:0000259" key="7">
    <source>
        <dbReference type="Pfam" id="PF23411"/>
    </source>
</evidence>
<dbReference type="GO" id="GO:0000329">
    <property type="term" value="C:fungal-type vacuole membrane"/>
    <property type="evidence" value="ECO:0007669"/>
    <property type="project" value="UniProtKB-UniRule"/>
</dbReference>
<dbReference type="GO" id="GO:0016236">
    <property type="term" value="P:macroautophagy"/>
    <property type="evidence" value="ECO:0007669"/>
    <property type="project" value="TreeGrafter"/>
</dbReference>
<dbReference type="PANTHER" id="PTHR12616">
    <property type="entry name" value="VACUOLAR PROTEIN SORTING VPS41"/>
    <property type="match status" value="1"/>
</dbReference>
<dbReference type="InterPro" id="IPR036322">
    <property type="entry name" value="WD40_repeat_dom_sf"/>
</dbReference>
<dbReference type="STRING" id="590646.G3BA49"/>
<dbReference type="SUPFAM" id="SSF50978">
    <property type="entry name" value="WD40 repeat-like"/>
    <property type="match status" value="1"/>
</dbReference>
<accession>G3BA49</accession>
<dbReference type="PANTHER" id="PTHR12616:SF1">
    <property type="entry name" value="VACUOLAR PROTEIN SORTING-ASSOCIATED PROTEIN 41 HOMOLOG"/>
    <property type="match status" value="1"/>
</dbReference>
<reference evidence="8 9" key="1">
    <citation type="journal article" date="2011" name="Proc. Natl. Acad. Sci. U.S.A.">
        <title>Comparative genomics of xylose-fermenting fungi for enhanced biofuel production.</title>
        <authorList>
            <person name="Wohlbach D.J."/>
            <person name="Kuo A."/>
            <person name="Sato T.K."/>
            <person name="Potts K.M."/>
            <person name="Salamov A.A."/>
            <person name="LaButti K.M."/>
            <person name="Sun H."/>
            <person name="Clum A."/>
            <person name="Pangilinan J.L."/>
            <person name="Lindquist E.A."/>
            <person name="Lucas S."/>
            <person name="Lapidus A."/>
            <person name="Jin M."/>
            <person name="Gunawan C."/>
            <person name="Balan V."/>
            <person name="Dale B.E."/>
            <person name="Jeffries T.W."/>
            <person name="Zinkel R."/>
            <person name="Barry K.W."/>
            <person name="Grigoriev I.V."/>
            <person name="Gasch A.P."/>
        </authorList>
    </citation>
    <scope>NUCLEOTIDE SEQUENCE [LARGE SCALE GENOMIC DNA]</scope>
    <source>
        <strain evidence="9">ATCC 10573 / BCRC 21748 / CBS 615 / JCM 9827 / NBRC 10315 / NRRL Y-1498 / VKM Y-70</strain>
    </source>
</reference>
<evidence type="ECO:0000256" key="2">
    <source>
        <dbReference type="ARBA" id="ARBA00022448"/>
    </source>
</evidence>
<sequence>MEANTEDVDEQQGQDPIEEANRNFHSTKDTAVSINEPVSTYTSHLEEAPETDDDNDTVGNTTFETTYGSDEDDSNDVPGEADIQRTEEIDAYSIDEEDEPPKLKYSRITGLPPNFFSRDPVSCCNIHDDYYIFATHSGIIHVTDPNFTTIRTFKAHRASILSIYTDGQFFASGSMDGTIVIGSIKDEKDIIAYDFKRPIHAVVLDPNYSRTRSFVSGGMAGKVIHSSKNWLGQRSDIVLDENNGPIVAIHSVDDILLWMNDKGISIFHTQARQVIKVIDKPEDSPRSDLYWPRVHSLEMDRVLIGWANYIWCIRVSIRTSEDKSEMASNKSRILPSAATISFRAVQEKKVEIEHVFKLDSLIAGISSFTDDYWMILSYEPPTADGDEKVKFNYPDLKLINSLNGEVDFEEEIGMKNIDNLGLNDYSLHRHIGSDSTSYFVVSAKDGIIAQEVQLNDRLDWYISHDRYRDAWEISEHLLSPEKRLNLGLKHVDNLVRDDGWELASQLLAEYFSSSMSYDEDFVKNVVSQWESWSSIFIQANHIKELTEVIPRSPKFSLSASIYDSILSYWIGKNVSKTVELISEWDVELYDSKKVESLMETSLEGSESSILRKCLADLYVKTYKPQKAVEHLMKLKDPNLFMFLADNHLLTNFLSDIPQIIKLKFSDDEYNNLPLKILENKLRDVIQVLVDHRHELNTRLIFNLMEQQHLTFINYLYLEKLNDIDDFLLSSFGDERVKLYSEFDRPKLLPFLMRSSDYDIDLAISICESSDFIEELVYLLGKIGENKKALTLIIDKLNDPEVAINFAKHQNDREAWNILLDESMTRPAFIKALIETADDQSNPFYDPISILKRIPNNVKIEGLKNSVSKINENNELNYLMNQLILKLIYGRSEAISKGYRRNLLKGYEIETNDAIFKELIGKFQTILFYNDSLDSNPVFKSQSEMFPQGMAVTAYTNLDKKLEHLQFLTNYLKSKSANDDL</sequence>
<evidence type="ECO:0000256" key="4">
    <source>
        <dbReference type="PIRNR" id="PIRNR028921"/>
    </source>
</evidence>
<evidence type="ECO:0000313" key="8">
    <source>
        <dbReference type="EMBL" id="EGV62009.1"/>
    </source>
</evidence>
<dbReference type="GO" id="GO:0034058">
    <property type="term" value="P:endosomal vesicle fusion"/>
    <property type="evidence" value="ECO:0007669"/>
    <property type="project" value="UniProtKB-UniRule"/>
</dbReference>
<feature type="compositionally biased region" description="Acidic residues" evidence="6">
    <location>
        <begin position="89"/>
        <end position="99"/>
    </location>
</feature>
<dbReference type="GO" id="GO:0006623">
    <property type="term" value="P:protein targeting to vacuole"/>
    <property type="evidence" value="ECO:0007669"/>
    <property type="project" value="InterPro"/>
</dbReference>
<evidence type="ECO:0000256" key="5">
    <source>
        <dbReference type="PROSITE-ProRule" id="PRU01006"/>
    </source>
</evidence>
<dbReference type="Pfam" id="PF23411">
    <property type="entry name" value="Beta-prop_Vps41"/>
    <property type="match status" value="1"/>
</dbReference>
<dbReference type="SMART" id="SM00299">
    <property type="entry name" value="CLH"/>
    <property type="match status" value="1"/>
</dbReference>
<evidence type="ECO:0000256" key="6">
    <source>
        <dbReference type="SAM" id="MobiDB-lite"/>
    </source>
</evidence>
<dbReference type="InterPro" id="IPR016902">
    <property type="entry name" value="Vps41"/>
</dbReference>
<comment type="similarity">
    <text evidence="1 4">Belongs to the VPS41 family.</text>
</comment>
<dbReference type="OrthoDB" id="244107at2759"/>
<protein>
    <recommendedName>
        <fullName evidence="4">Vacuolar protein sorting-associated protein 41</fullName>
    </recommendedName>
</protein>
<dbReference type="InterPro" id="IPR057780">
    <property type="entry name" value="Beta-prop_Vps41"/>
</dbReference>
<dbReference type="HOGENOM" id="CLU_001285_2_1_1"/>
<dbReference type="PIRSF" id="PIRSF028921">
    <property type="entry name" value="VPS41"/>
    <property type="match status" value="1"/>
</dbReference>
<dbReference type="GO" id="GO:0030897">
    <property type="term" value="C:HOPS complex"/>
    <property type="evidence" value="ECO:0007669"/>
    <property type="project" value="UniProtKB-UniRule"/>
</dbReference>
<dbReference type="GO" id="GO:0009267">
    <property type="term" value="P:cellular response to starvation"/>
    <property type="evidence" value="ECO:0007669"/>
    <property type="project" value="TreeGrafter"/>
</dbReference>
<organism evidence="9">
    <name type="scientific">Candida tenuis (strain ATCC 10573 / BCRC 21748 / CBS 615 / JCM 9827 / NBRC 10315 / NRRL Y-1498 / VKM Y-70)</name>
    <name type="common">Yeast</name>
    <name type="synonym">Yamadazyma tenuis</name>
    <dbReference type="NCBI Taxonomy" id="590646"/>
    <lineage>
        <taxon>Eukaryota</taxon>
        <taxon>Fungi</taxon>
        <taxon>Dikarya</taxon>
        <taxon>Ascomycota</taxon>
        <taxon>Saccharomycotina</taxon>
        <taxon>Pichiomycetes</taxon>
        <taxon>Debaryomycetaceae</taxon>
        <taxon>Yamadazyma</taxon>
    </lineage>
</organism>
<feature type="domain" description="Vps41 beta-propeller" evidence="7">
    <location>
        <begin position="103"/>
        <end position="451"/>
    </location>
</feature>
<feature type="region of interest" description="Disordered" evidence="6">
    <location>
        <begin position="1"/>
        <end position="103"/>
    </location>
</feature>
<evidence type="ECO:0000313" key="9">
    <source>
        <dbReference type="Proteomes" id="UP000000707"/>
    </source>
</evidence>
<comment type="function">
    <text evidence="4">Required for vacuolar assembly and vacuolar traffic.</text>
</comment>
<feature type="compositionally biased region" description="Polar residues" evidence="6">
    <location>
        <begin position="29"/>
        <end position="43"/>
    </location>
</feature>
<dbReference type="PROSITE" id="PS50236">
    <property type="entry name" value="CHCR"/>
    <property type="match status" value="1"/>
</dbReference>
<dbReference type="FunFam" id="2.130.10.10:FF:000933">
    <property type="entry name" value="Vacuolar protein sorting-associated protein 41"/>
    <property type="match status" value="1"/>
</dbReference>
<dbReference type="eggNOG" id="KOG2066">
    <property type="taxonomic scope" value="Eukaryota"/>
</dbReference>
<evidence type="ECO:0000256" key="1">
    <source>
        <dbReference type="ARBA" id="ARBA00009582"/>
    </source>
</evidence>